<dbReference type="NCBIfam" id="TIGR00254">
    <property type="entry name" value="GGDEF"/>
    <property type="match status" value="1"/>
</dbReference>
<dbReference type="CDD" id="cd01949">
    <property type="entry name" value="GGDEF"/>
    <property type="match status" value="1"/>
</dbReference>
<dbReference type="SUPFAM" id="SSF55073">
    <property type="entry name" value="Nucleotide cyclase"/>
    <property type="match status" value="1"/>
</dbReference>
<name>A0AAJ0U341_9GAMM</name>
<dbReference type="Pfam" id="PF13426">
    <property type="entry name" value="PAS_9"/>
    <property type="match status" value="1"/>
</dbReference>
<dbReference type="SMART" id="SM00052">
    <property type="entry name" value="EAL"/>
    <property type="match status" value="1"/>
</dbReference>
<dbReference type="Gene3D" id="3.20.20.450">
    <property type="entry name" value="EAL domain"/>
    <property type="match status" value="1"/>
</dbReference>
<evidence type="ECO:0000259" key="6">
    <source>
        <dbReference type="PROSITE" id="PS50112"/>
    </source>
</evidence>
<dbReference type="AlphaFoldDB" id="A0AAJ0U341"/>
<dbReference type="CDD" id="cd00130">
    <property type="entry name" value="PAS"/>
    <property type="match status" value="1"/>
</dbReference>
<dbReference type="PANTHER" id="PTHR44757">
    <property type="entry name" value="DIGUANYLATE CYCLASE DGCP"/>
    <property type="match status" value="1"/>
</dbReference>
<dbReference type="InterPro" id="IPR000160">
    <property type="entry name" value="GGDEF_dom"/>
</dbReference>
<protein>
    <recommendedName>
        <fullName evidence="2">cyclic-guanylate-specific phosphodiesterase</fullName>
        <ecNumber evidence="2">3.1.4.52</ecNumber>
    </recommendedName>
</protein>
<dbReference type="GO" id="GO:0071732">
    <property type="term" value="P:cellular response to nitric oxide"/>
    <property type="evidence" value="ECO:0007669"/>
    <property type="project" value="UniProtKB-ARBA"/>
</dbReference>
<dbReference type="Gene3D" id="3.30.70.270">
    <property type="match status" value="1"/>
</dbReference>
<dbReference type="RefSeq" id="WP_200345383.1">
    <property type="nucleotide sequence ID" value="NZ_NRSJ01000008.1"/>
</dbReference>
<feature type="domain" description="PAC" evidence="7">
    <location>
        <begin position="284"/>
        <end position="336"/>
    </location>
</feature>
<sequence>MTSKQRVNGLSTDPASELQTLRKRLAEADAVLDAIRTGGIDALFVAGDRGGQVLELQGAEHDYRLLVEEMGEGAMTVTANGHLYFANRRLAAILGVPRDALTGSTLAEHIAPADRQAYQDWLQTGSPRPQRRMELDLLSAGGAKVPCHLSFTELPPAQKHGAFSVIVTDLSAHKSAEEAVRQSEHRLKTIVENLPIGVWFLDQQGQITYGNPTAAQIWGGKDFSRYSDRTGGSTGGSTGGDTGRNTGGSTGCGIAGSEPTLRELAVAPQQQAAVRAIRHGEMILNEELDILSLDGSRKTILSSAVPIHDREGEIVGAVVLNQDITDRKAAEEQIEQLAFFDALTQLPNRRLLIDRLGQVLAAIRRSAQHGAILFIDLDHFKDLNDSLGHDVGDQLLIQVAKRLSTCVRSRDTVARLGGDEFVVVLDGLSPEANRAAGQARSIAAKVQRTLAQPYELGTYIHHSTPSIGAALIDATEASVDELLKRADLAMYQAKEAGRNTLRFFDPEMQTAFDLRTRMEAQLREGLRAGQFVLHYQPQVDDAGQMIGAEALVRWAHPERGLLSPATFIHLAEESGLILQLGEWVLQAACAQLAAWSQHGSCDERTLAINISARQFREPHFVGMVRTALNRYGIRPHRLKLELTESLLLEDVEDTIHKMAALRELGLRFALDDFGTGYSSLSYLKRLPLDELKIDRSFVDEVTTDANDAAIVRAVLALAPQLGLPVIAEGVETDAQRRFLISNGCHGFQGYLFGRPGPADALNGDALNEHA</sequence>
<dbReference type="InterPro" id="IPR043128">
    <property type="entry name" value="Rev_trsase/Diguanyl_cyclase"/>
</dbReference>
<gene>
    <name evidence="10" type="ORF">CKO40_06480</name>
</gene>
<dbReference type="SMART" id="SM00091">
    <property type="entry name" value="PAS"/>
    <property type="match status" value="2"/>
</dbReference>
<dbReference type="EC" id="3.1.4.52" evidence="2"/>
<dbReference type="SUPFAM" id="SSF141868">
    <property type="entry name" value="EAL domain-like"/>
    <property type="match status" value="1"/>
</dbReference>
<dbReference type="FunFam" id="3.20.20.450:FF:000001">
    <property type="entry name" value="Cyclic di-GMP phosphodiesterase yahA"/>
    <property type="match status" value="1"/>
</dbReference>
<dbReference type="Proteomes" id="UP001296776">
    <property type="component" value="Unassembled WGS sequence"/>
</dbReference>
<reference evidence="10" key="1">
    <citation type="submission" date="2017-08" db="EMBL/GenBank/DDBJ databases">
        <authorList>
            <person name="Imhoff J.F."/>
            <person name="Rahn T."/>
            <person name="Kuenzel S."/>
            <person name="Neulinger S.C."/>
        </authorList>
    </citation>
    <scope>NUCLEOTIDE SEQUENCE</scope>
    <source>
        <strain evidence="10">DSM 11080</strain>
    </source>
</reference>
<dbReference type="FunFam" id="3.30.70.270:FF:000001">
    <property type="entry name" value="Diguanylate cyclase domain protein"/>
    <property type="match status" value="1"/>
</dbReference>
<keyword evidence="11" id="KW-1185">Reference proteome</keyword>
<dbReference type="InterPro" id="IPR000700">
    <property type="entry name" value="PAS-assoc_C"/>
</dbReference>
<dbReference type="InterPro" id="IPR013656">
    <property type="entry name" value="PAS_4"/>
</dbReference>
<evidence type="ECO:0000259" key="7">
    <source>
        <dbReference type="PROSITE" id="PS50113"/>
    </source>
</evidence>
<dbReference type="Pfam" id="PF00990">
    <property type="entry name" value="GGDEF"/>
    <property type="match status" value="1"/>
</dbReference>
<dbReference type="InterPro" id="IPR001610">
    <property type="entry name" value="PAC"/>
</dbReference>
<dbReference type="PROSITE" id="PS50887">
    <property type="entry name" value="GGDEF"/>
    <property type="match status" value="1"/>
</dbReference>
<dbReference type="InterPro" id="IPR000014">
    <property type="entry name" value="PAS"/>
</dbReference>
<evidence type="ECO:0000256" key="1">
    <source>
        <dbReference type="ARBA" id="ARBA00001946"/>
    </source>
</evidence>
<keyword evidence="3" id="KW-0973">c-di-GMP</keyword>
<feature type="domain" description="PAS" evidence="6">
    <location>
        <begin position="59"/>
        <end position="123"/>
    </location>
</feature>
<dbReference type="PROSITE" id="PS50883">
    <property type="entry name" value="EAL"/>
    <property type="match status" value="1"/>
</dbReference>
<dbReference type="InterPro" id="IPR001633">
    <property type="entry name" value="EAL_dom"/>
</dbReference>
<dbReference type="SUPFAM" id="SSF55785">
    <property type="entry name" value="PYP-like sensor domain (PAS domain)"/>
    <property type="match status" value="3"/>
</dbReference>
<feature type="domain" description="PAS" evidence="6">
    <location>
        <begin position="183"/>
        <end position="219"/>
    </location>
</feature>
<evidence type="ECO:0000313" key="11">
    <source>
        <dbReference type="Proteomes" id="UP001296776"/>
    </source>
</evidence>
<reference evidence="10" key="2">
    <citation type="journal article" date="2020" name="Microorganisms">
        <title>Osmotic Adaptation and Compatible Solute Biosynthesis of Phototrophic Bacteria as Revealed from Genome Analyses.</title>
        <authorList>
            <person name="Imhoff J.F."/>
            <person name="Rahn T."/>
            <person name="Kunzel S."/>
            <person name="Keller A."/>
            <person name="Neulinger S.C."/>
        </authorList>
    </citation>
    <scope>NUCLEOTIDE SEQUENCE</scope>
    <source>
        <strain evidence="10">DSM 11080</strain>
    </source>
</reference>
<dbReference type="CDD" id="cd01948">
    <property type="entry name" value="EAL"/>
    <property type="match status" value="1"/>
</dbReference>
<dbReference type="PROSITE" id="PS50113">
    <property type="entry name" value="PAC"/>
    <property type="match status" value="1"/>
</dbReference>
<dbReference type="SMART" id="SM00267">
    <property type="entry name" value="GGDEF"/>
    <property type="match status" value="1"/>
</dbReference>
<evidence type="ECO:0000256" key="5">
    <source>
        <dbReference type="SAM" id="MobiDB-lite"/>
    </source>
</evidence>
<proteinExistence type="predicted"/>
<dbReference type="GO" id="GO:0071111">
    <property type="term" value="F:cyclic-guanylate-specific phosphodiesterase activity"/>
    <property type="evidence" value="ECO:0007669"/>
    <property type="project" value="UniProtKB-EC"/>
</dbReference>
<dbReference type="Pfam" id="PF13188">
    <property type="entry name" value="PAS_8"/>
    <property type="match status" value="1"/>
</dbReference>
<dbReference type="InterPro" id="IPR029787">
    <property type="entry name" value="Nucleotide_cyclase"/>
</dbReference>
<organism evidence="10 11">
    <name type="scientific">Halochromatium glycolicum</name>
    <dbReference type="NCBI Taxonomy" id="85075"/>
    <lineage>
        <taxon>Bacteria</taxon>
        <taxon>Pseudomonadati</taxon>
        <taxon>Pseudomonadota</taxon>
        <taxon>Gammaproteobacteria</taxon>
        <taxon>Chromatiales</taxon>
        <taxon>Chromatiaceae</taxon>
        <taxon>Halochromatium</taxon>
    </lineage>
</organism>
<dbReference type="InterPro" id="IPR035919">
    <property type="entry name" value="EAL_sf"/>
</dbReference>
<evidence type="ECO:0000259" key="8">
    <source>
        <dbReference type="PROSITE" id="PS50883"/>
    </source>
</evidence>
<dbReference type="EMBL" id="NRSJ01000008">
    <property type="protein sequence ID" value="MBK1704203.1"/>
    <property type="molecule type" value="Genomic_DNA"/>
</dbReference>
<feature type="domain" description="EAL" evidence="8">
    <location>
        <begin position="515"/>
        <end position="769"/>
    </location>
</feature>
<dbReference type="InterPro" id="IPR052155">
    <property type="entry name" value="Biofilm_reg_signaling"/>
</dbReference>
<dbReference type="NCBIfam" id="TIGR00229">
    <property type="entry name" value="sensory_box"/>
    <property type="match status" value="2"/>
</dbReference>
<feature type="region of interest" description="Disordered" evidence="5">
    <location>
        <begin position="226"/>
        <end position="254"/>
    </location>
</feature>
<evidence type="ECO:0000313" key="10">
    <source>
        <dbReference type="EMBL" id="MBK1704203.1"/>
    </source>
</evidence>
<comment type="caution">
    <text evidence="10">The sequence shown here is derived from an EMBL/GenBank/DDBJ whole genome shotgun (WGS) entry which is preliminary data.</text>
</comment>
<evidence type="ECO:0000256" key="4">
    <source>
        <dbReference type="ARBA" id="ARBA00051114"/>
    </source>
</evidence>
<evidence type="ECO:0000259" key="9">
    <source>
        <dbReference type="PROSITE" id="PS50887"/>
    </source>
</evidence>
<feature type="compositionally biased region" description="Gly residues" evidence="5">
    <location>
        <begin position="232"/>
        <end position="254"/>
    </location>
</feature>
<dbReference type="Gene3D" id="3.30.450.20">
    <property type="entry name" value="PAS domain"/>
    <property type="match status" value="3"/>
</dbReference>
<evidence type="ECO:0000256" key="3">
    <source>
        <dbReference type="ARBA" id="ARBA00022636"/>
    </source>
</evidence>
<dbReference type="SMART" id="SM00086">
    <property type="entry name" value="PAC"/>
    <property type="match status" value="1"/>
</dbReference>
<comment type="cofactor">
    <cofactor evidence="1">
        <name>Mg(2+)</name>
        <dbReference type="ChEBI" id="CHEBI:18420"/>
    </cofactor>
</comment>
<feature type="domain" description="GGDEF" evidence="9">
    <location>
        <begin position="368"/>
        <end position="506"/>
    </location>
</feature>
<evidence type="ECO:0000256" key="2">
    <source>
        <dbReference type="ARBA" id="ARBA00012282"/>
    </source>
</evidence>
<dbReference type="InterPro" id="IPR035965">
    <property type="entry name" value="PAS-like_dom_sf"/>
</dbReference>
<dbReference type="PANTHER" id="PTHR44757:SF2">
    <property type="entry name" value="BIOFILM ARCHITECTURE MAINTENANCE PROTEIN MBAA"/>
    <property type="match status" value="1"/>
</dbReference>
<dbReference type="Pfam" id="PF08448">
    <property type="entry name" value="PAS_4"/>
    <property type="match status" value="1"/>
</dbReference>
<accession>A0AAJ0U341</accession>
<comment type="catalytic activity">
    <reaction evidence="4">
        <text>3',3'-c-di-GMP + H2O = 5'-phosphoguanylyl(3'-&gt;5')guanosine + H(+)</text>
        <dbReference type="Rhea" id="RHEA:24902"/>
        <dbReference type="ChEBI" id="CHEBI:15377"/>
        <dbReference type="ChEBI" id="CHEBI:15378"/>
        <dbReference type="ChEBI" id="CHEBI:58754"/>
        <dbReference type="ChEBI" id="CHEBI:58805"/>
        <dbReference type="EC" id="3.1.4.52"/>
    </reaction>
    <physiologicalReaction direction="left-to-right" evidence="4">
        <dbReference type="Rhea" id="RHEA:24903"/>
    </physiologicalReaction>
</comment>
<dbReference type="PROSITE" id="PS50112">
    <property type="entry name" value="PAS"/>
    <property type="match status" value="2"/>
</dbReference>
<dbReference type="Pfam" id="PF00563">
    <property type="entry name" value="EAL"/>
    <property type="match status" value="1"/>
</dbReference>